<dbReference type="SMART" id="SM00880">
    <property type="entry name" value="CHAD"/>
    <property type="match status" value="1"/>
</dbReference>
<dbReference type="AlphaFoldDB" id="A0A7Z7NR57"/>
<reference evidence="2 3" key="1">
    <citation type="submission" date="2018-01" db="EMBL/GenBank/DDBJ databases">
        <authorList>
            <person name="Clerissi C."/>
        </authorList>
    </citation>
    <scope>NUCLEOTIDE SEQUENCE [LARGE SCALE GENOMIC DNA]</scope>
    <source>
        <strain evidence="2">Cupriavidus taiwanensis STM 6021</strain>
    </source>
</reference>
<dbReference type="Pfam" id="PF05235">
    <property type="entry name" value="CHAD"/>
    <property type="match status" value="1"/>
</dbReference>
<dbReference type="InterPro" id="IPR023577">
    <property type="entry name" value="CYTH_domain"/>
</dbReference>
<dbReference type="Gene3D" id="2.40.320.10">
    <property type="entry name" value="Hypothetical Protein Pfu-838710-001"/>
    <property type="match status" value="1"/>
</dbReference>
<dbReference type="SUPFAM" id="SSF55154">
    <property type="entry name" value="CYTH-like phosphatases"/>
    <property type="match status" value="1"/>
</dbReference>
<evidence type="ECO:0000313" key="2">
    <source>
        <dbReference type="EMBL" id="SPC25774.1"/>
    </source>
</evidence>
<dbReference type="InterPro" id="IPR007899">
    <property type="entry name" value="CHAD_dom"/>
</dbReference>
<dbReference type="PANTHER" id="PTHR39569:SF1">
    <property type="entry name" value="INORGANIC TRIPHOSPHATASE"/>
    <property type="match status" value="1"/>
</dbReference>
<gene>
    <name evidence="2" type="ORF">CBM2594_U10275</name>
</gene>
<dbReference type="InterPro" id="IPR039013">
    <property type="entry name" value="YgiF"/>
</dbReference>
<dbReference type="PANTHER" id="PTHR39569">
    <property type="entry name" value="INORGANIC TRIPHOSPHATASE"/>
    <property type="match status" value="1"/>
</dbReference>
<dbReference type="EMBL" id="OGUU01000045">
    <property type="protein sequence ID" value="SPC25774.1"/>
    <property type="molecule type" value="Genomic_DNA"/>
</dbReference>
<dbReference type="SMART" id="SM01118">
    <property type="entry name" value="CYTH"/>
    <property type="match status" value="1"/>
</dbReference>
<name>A0A7Z7NR57_9BURK</name>
<protein>
    <submittedName>
        <fullName evidence="2">Protein of the adenylate cyclase family</fullName>
    </submittedName>
</protein>
<dbReference type="GO" id="GO:0050355">
    <property type="term" value="F:inorganic triphosphate phosphatase activity"/>
    <property type="evidence" value="ECO:0007669"/>
    <property type="project" value="InterPro"/>
</dbReference>
<dbReference type="PROSITE" id="PS51707">
    <property type="entry name" value="CYTH"/>
    <property type="match status" value="1"/>
</dbReference>
<organism evidence="2 3">
    <name type="scientific">Cupriavidus taiwanensis</name>
    <dbReference type="NCBI Taxonomy" id="164546"/>
    <lineage>
        <taxon>Bacteria</taxon>
        <taxon>Pseudomonadati</taxon>
        <taxon>Pseudomonadota</taxon>
        <taxon>Betaproteobacteria</taxon>
        <taxon>Burkholderiales</taxon>
        <taxon>Burkholderiaceae</taxon>
        <taxon>Cupriavidus</taxon>
    </lineage>
</organism>
<evidence type="ECO:0000313" key="3">
    <source>
        <dbReference type="Proteomes" id="UP000257139"/>
    </source>
</evidence>
<dbReference type="Pfam" id="PF01928">
    <property type="entry name" value="CYTH"/>
    <property type="match status" value="1"/>
</dbReference>
<sequence>MERELKLEVLEDDIDRLIDLPLLAACRVEPPHEDTLVSTYFDTADLALHRHRISLRVRQAGEHYVLTLKTYGKRSGGLYEREEFEAAIPGPAPDLVALQEKVPQDTAAGALIRQSDLAERLKPLFVTEVRRKVALLRLPQGDEIELALDRGVIRAGEATAPIRELEMEIQTGEPAHLAAFALQLLDEVPLRISRASKGDRGYALVSDASIEVLRAGALSLDDDASVEAAFLCIVQDCLAQVAGNEGGVVNSTNPESVHQMRVGLRRLRSALDIFQSLISCPSALQDEIKWIAGALGPSRDWEVLTHTTLREAFNGAPADVGIDEVMSAANNIANGARHAPPRRWTPSATRGSCWHSTTGWAPRHGGMNLTKWGMQAWLGQSANSHLRPCTCATKSC</sequence>
<feature type="domain" description="CYTH" evidence="1">
    <location>
        <begin position="1"/>
        <end position="208"/>
    </location>
</feature>
<dbReference type="Proteomes" id="UP000257139">
    <property type="component" value="Unassembled WGS sequence"/>
</dbReference>
<dbReference type="InterPro" id="IPR038186">
    <property type="entry name" value="CHAD_dom_sf"/>
</dbReference>
<accession>A0A7Z7NR57</accession>
<proteinExistence type="predicted"/>
<dbReference type="InterPro" id="IPR033469">
    <property type="entry name" value="CYTH-like_dom_sf"/>
</dbReference>
<dbReference type="GO" id="GO:0046872">
    <property type="term" value="F:metal ion binding"/>
    <property type="evidence" value="ECO:0007669"/>
    <property type="project" value="TreeGrafter"/>
</dbReference>
<evidence type="ECO:0000259" key="1">
    <source>
        <dbReference type="PROSITE" id="PS51707"/>
    </source>
</evidence>
<dbReference type="Gene3D" id="1.40.20.10">
    <property type="entry name" value="CHAD domain"/>
    <property type="match status" value="1"/>
</dbReference>
<comment type="caution">
    <text evidence="2">The sequence shown here is derived from an EMBL/GenBank/DDBJ whole genome shotgun (WGS) entry which is preliminary data.</text>
</comment>
<dbReference type="CDD" id="cd07756">
    <property type="entry name" value="CYTH-like_Pase_CHAD"/>
    <property type="match status" value="1"/>
</dbReference>